<dbReference type="EMBL" id="JBHSLC010000010">
    <property type="protein sequence ID" value="MFC5354816.1"/>
    <property type="molecule type" value="Genomic_DNA"/>
</dbReference>
<organism evidence="1 2">
    <name type="scientific">Azospirillum himalayense</name>
    <dbReference type="NCBI Taxonomy" id="654847"/>
    <lineage>
        <taxon>Bacteria</taxon>
        <taxon>Pseudomonadati</taxon>
        <taxon>Pseudomonadota</taxon>
        <taxon>Alphaproteobacteria</taxon>
        <taxon>Rhodospirillales</taxon>
        <taxon>Azospirillaceae</taxon>
        <taxon>Azospirillum</taxon>
    </lineage>
</organism>
<dbReference type="PANTHER" id="PTHR30024:SF2">
    <property type="entry name" value="ABC TRANSPORTER SUBSTRATE-BINDING PROTEIN"/>
    <property type="match status" value="1"/>
</dbReference>
<proteinExistence type="predicted"/>
<name>A0ABW0G2P2_9PROT</name>
<evidence type="ECO:0000313" key="1">
    <source>
        <dbReference type="EMBL" id="MFC5354816.1"/>
    </source>
</evidence>
<gene>
    <name evidence="1" type="ORF">ACFPMG_07340</name>
</gene>
<sequence>MIDEASRDWSDRGVNQSWRAISGASMTARVKRIGSTARRAFLGLTLVTGVALASAGSGRAEVADLTIAIQYGLGYLPLMIAKNQGLIEKYAEAQGIGPVKVNWLVLNGGVAANDALLSGNAHIVSAGIAPLLTVWDKTRGGIGVKAISGLDSSAYWINSNNPNVRSIRDLSDKDRIAVPAVKVSINSVILQIAAEKEFGPGHQYDFESLTTTLSPPDATAALVSGKTEITGHITSPTYGSQQLAYSNVHRILNSRDVIGEATLVLSYATQTFYDENPKLTAAVVKALGDGFALIKHDKAEAARIYLAEERSKLTQDEVVALLNNPDISYSQVPHNTGVIADFMHRVGSIKNKPVSWKDYTFPLLHGETGS</sequence>
<dbReference type="SUPFAM" id="SSF53850">
    <property type="entry name" value="Periplasmic binding protein-like II"/>
    <property type="match status" value="1"/>
</dbReference>
<reference evidence="2" key="1">
    <citation type="journal article" date="2019" name="Int. J. Syst. Evol. Microbiol.">
        <title>The Global Catalogue of Microorganisms (GCM) 10K type strain sequencing project: providing services to taxonomists for standard genome sequencing and annotation.</title>
        <authorList>
            <consortium name="The Broad Institute Genomics Platform"/>
            <consortium name="The Broad Institute Genome Sequencing Center for Infectious Disease"/>
            <person name="Wu L."/>
            <person name="Ma J."/>
        </authorList>
    </citation>
    <scope>NUCLEOTIDE SEQUENCE [LARGE SCALE GENOMIC DNA]</scope>
    <source>
        <strain evidence="2">CCUG 58760</strain>
    </source>
</reference>
<protein>
    <submittedName>
        <fullName evidence="1">ABC transporter substrate-binding protein</fullName>
    </submittedName>
</protein>
<dbReference type="Proteomes" id="UP001596166">
    <property type="component" value="Unassembled WGS sequence"/>
</dbReference>
<keyword evidence="2" id="KW-1185">Reference proteome</keyword>
<dbReference type="RefSeq" id="WP_376994532.1">
    <property type="nucleotide sequence ID" value="NZ_JBHSLC010000010.1"/>
</dbReference>
<dbReference type="PANTHER" id="PTHR30024">
    <property type="entry name" value="ALIPHATIC SULFONATES-BINDING PROTEIN-RELATED"/>
    <property type="match status" value="1"/>
</dbReference>
<evidence type="ECO:0000313" key="2">
    <source>
        <dbReference type="Proteomes" id="UP001596166"/>
    </source>
</evidence>
<comment type="caution">
    <text evidence="1">The sequence shown here is derived from an EMBL/GenBank/DDBJ whole genome shotgun (WGS) entry which is preliminary data.</text>
</comment>
<dbReference type="Gene3D" id="3.40.190.10">
    <property type="entry name" value="Periplasmic binding protein-like II"/>
    <property type="match status" value="2"/>
</dbReference>
<accession>A0ABW0G2P2</accession>